<name>A0A553PZ80_9TELE</name>
<reference evidence="2 3" key="1">
    <citation type="journal article" date="2019" name="Sci. Data">
        <title>Hybrid genome assembly and annotation of Danionella translucida.</title>
        <authorList>
            <person name="Kadobianskyi M."/>
            <person name="Schulze L."/>
            <person name="Schuelke M."/>
            <person name="Judkewitz B."/>
        </authorList>
    </citation>
    <scope>NUCLEOTIDE SEQUENCE [LARGE SCALE GENOMIC DNA]</scope>
    <source>
        <strain evidence="2 3">Bolton</strain>
    </source>
</reference>
<sequence>MGVWRGLSVTQTVLNKDYSPHMVQQTPSAQNSRLLLLELFLLRLFLLFLRLMLLCQNAAAETSAEPVSDALSNKEFELEKNISQALLPPEQDFAPFEDEPCCSKDVPLVHPEAKPDVEAEALTIKSCDKTKIMAVKMIHLIRITAFLRRERRDHANQDEESKQRDGELHGVEEVESSSEAPPGISKCSDMFSCERSLRFAASPGPFRTYRAPAAVYCTGLESRYALPALYQDAVGRDQVEPGCSKEVEPRPSQPAVEQNKKIWNGELHGVEEVESSSEAPPGISSSSDMFSCERSLRFAASPGVFNYRPNPTNYPPDVFSAGFRFLSGPFRTYRAPAAVYCTGLESRDALPALCQDAVDRDRAEPGCSKEDALVLQSLRPVKIANFEVLQAVGPRPSQPALEQKKTIWTDDITEHFTDLQNTALSVEDSQQRTVLFSRYS</sequence>
<keyword evidence="3" id="KW-1185">Reference proteome</keyword>
<proteinExistence type="predicted"/>
<protein>
    <submittedName>
        <fullName evidence="2">Uncharacterized protein</fullName>
    </submittedName>
</protein>
<feature type="compositionally biased region" description="Basic and acidic residues" evidence="1">
    <location>
        <begin position="154"/>
        <end position="172"/>
    </location>
</feature>
<feature type="region of interest" description="Disordered" evidence="1">
    <location>
        <begin position="154"/>
        <end position="184"/>
    </location>
</feature>
<comment type="caution">
    <text evidence="2">The sequence shown here is derived from an EMBL/GenBank/DDBJ whole genome shotgun (WGS) entry which is preliminary data.</text>
</comment>
<dbReference type="AlphaFoldDB" id="A0A553PZ80"/>
<evidence type="ECO:0000313" key="2">
    <source>
        <dbReference type="EMBL" id="TRY82987.1"/>
    </source>
</evidence>
<dbReference type="Proteomes" id="UP000316079">
    <property type="component" value="Unassembled WGS sequence"/>
</dbReference>
<accession>A0A553PZ80</accession>
<dbReference type="EMBL" id="SRMA01026511">
    <property type="protein sequence ID" value="TRY82987.1"/>
    <property type="molecule type" value="Genomic_DNA"/>
</dbReference>
<evidence type="ECO:0000256" key="1">
    <source>
        <dbReference type="SAM" id="MobiDB-lite"/>
    </source>
</evidence>
<evidence type="ECO:0000313" key="3">
    <source>
        <dbReference type="Proteomes" id="UP000316079"/>
    </source>
</evidence>
<organism evidence="2 3">
    <name type="scientific">Danionella cerebrum</name>
    <dbReference type="NCBI Taxonomy" id="2873325"/>
    <lineage>
        <taxon>Eukaryota</taxon>
        <taxon>Metazoa</taxon>
        <taxon>Chordata</taxon>
        <taxon>Craniata</taxon>
        <taxon>Vertebrata</taxon>
        <taxon>Euteleostomi</taxon>
        <taxon>Actinopterygii</taxon>
        <taxon>Neopterygii</taxon>
        <taxon>Teleostei</taxon>
        <taxon>Ostariophysi</taxon>
        <taxon>Cypriniformes</taxon>
        <taxon>Danionidae</taxon>
        <taxon>Danioninae</taxon>
        <taxon>Danionella</taxon>
    </lineage>
</organism>
<gene>
    <name evidence="2" type="ORF">DNTS_022845</name>
</gene>